<dbReference type="Proteomes" id="UP001597032">
    <property type="component" value="Unassembled WGS sequence"/>
</dbReference>
<accession>A0ABW2Z9L1</accession>
<sequence>MKILIILSAFFCSFNCNLENSSSFFYQKKIDNQLSLTSKSLDTLNKKTPYKVIKSNPALKYSIRKIGNGNRVLFFVKNGFQSLPQVDFYKDSGVYYKIGKKEGFENVTFPFECSISSSVNYFDHGFDNRPSLLNDFEIVIYEPGNWEISFK</sequence>
<dbReference type="EMBL" id="JBHTIC010000019">
    <property type="protein sequence ID" value="MFD0762877.1"/>
    <property type="molecule type" value="Genomic_DNA"/>
</dbReference>
<organism evidence="1 2">
    <name type="scientific">Lutibacter aestuarii</name>
    <dbReference type="NCBI Taxonomy" id="861111"/>
    <lineage>
        <taxon>Bacteria</taxon>
        <taxon>Pseudomonadati</taxon>
        <taxon>Bacteroidota</taxon>
        <taxon>Flavobacteriia</taxon>
        <taxon>Flavobacteriales</taxon>
        <taxon>Flavobacteriaceae</taxon>
        <taxon>Lutibacter</taxon>
    </lineage>
</organism>
<name>A0ABW2Z9L1_9FLAO</name>
<reference evidence="2" key="1">
    <citation type="journal article" date="2019" name="Int. J. Syst. Evol. Microbiol.">
        <title>The Global Catalogue of Microorganisms (GCM) 10K type strain sequencing project: providing services to taxonomists for standard genome sequencing and annotation.</title>
        <authorList>
            <consortium name="The Broad Institute Genomics Platform"/>
            <consortium name="The Broad Institute Genome Sequencing Center for Infectious Disease"/>
            <person name="Wu L."/>
            <person name="Ma J."/>
        </authorList>
    </citation>
    <scope>NUCLEOTIDE SEQUENCE [LARGE SCALE GENOMIC DNA]</scope>
    <source>
        <strain evidence="2">CCUG 60022</strain>
    </source>
</reference>
<evidence type="ECO:0000313" key="2">
    <source>
        <dbReference type="Proteomes" id="UP001597032"/>
    </source>
</evidence>
<protein>
    <submittedName>
        <fullName evidence="1">Uncharacterized protein</fullName>
    </submittedName>
</protein>
<proteinExistence type="predicted"/>
<keyword evidence="2" id="KW-1185">Reference proteome</keyword>
<evidence type="ECO:0000313" key="1">
    <source>
        <dbReference type="EMBL" id="MFD0762877.1"/>
    </source>
</evidence>
<comment type="caution">
    <text evidence="1">The sequence shown here is derived from an EMBL/GenBank/DDBJ whole genome shotgun (WGS) entry which is preliminary data.</text>
</comment>
<dbReference type="RefSeq" id="WP_386783397.1">
    <property type="nucleotide sequence ID" value="NZ_JBHTIC010000019.1"/>
</dbReference>
<gene>
    <name evidence="1" type="ORF">ACFQZW_12365</name>
</gene>